<keyword evidence="2 5" id="KW-0812">Transmembrane</keyword>
<organism evidence="7">
    <name type="scientific">Drosophila sechellia</name>
    <name type="common">Fruit fly</name>
    <dbReference type="NCBI Taxonomy" id="7238"/>
    <lineage>
        <taxon>Eukaryota</taxon>
        <taxon>Metazoa</taxon>
        <taxon>Ecdysozoa</taxon>
        <taxon>Arthropoda</taxon>
        <taxon>Hexapoda</taxon>
        <taxon>Insecta</taxon>
        <taxon>Pterygota</taxon>
        <taxon>Neoptera</taxon>
        <taxon>Endopterygota</taxon>
        <taxon>Diptera</taxon>
        <taxon>Brachycera</taxon>
        <taxon>Muscomorpha</taxon>
        <taxon>Ephydroidea</taxon>
        <taxon>Drosophilidae</taxon>
        <taxon>Drosophila</taxon>
        <taxon>Sophophora</taxon>
    </lineage>
</organism>
<dbReference type="GO" id="GO:0005886">
    <property type="term" value="C:plasma membrane"/>
    <property type="evidence" value="ECO:0007669"/>
    <property type="project" value="EnsemblMetazoa"/>
</dbReference>
<dbReference type="Pfam" id="PF00083">
    <property type="entry name" value="Sugar_tr"/>
    <property type="match status" value="1"/>
</dbReference>
<keyword evidence="4 5" id="KW-0472">Membrane</keyword>
<sequence length="121" mass="13945">MSYDVFVGAGCLLGYIIFNTALMVMPGIMIGELFPAQDTRTHSRRSVMLKMRGVFLVFGVSSFLLTAFMCLFQPETKGRSLEHIEDYFNGDNWLWFRRDRGYKTVNLQPLQPLKDNRPLEA</sequence>
<dbReference type="GO" id="GO:1904659">
    <property type="term" value="P:D-glucose transmembrane transport"/>
    <property type="evidence" value="ECO:0007669"/>
    <property type="project" value="EnsemblMetazoa"/>
</dbReference>
<dbReference type="InterPro" id="IPR005828">
    <property type="entry name" value="MFS_sugar_transport-like"/>
</dbReference>
<keyword evidence="7" id="KW-1185">Reference proteome</keyword>
<protein>
    <submittedName>
        <fullName evidence="6">GM15510</fullName>
    </submittedName>
</protein>
<evidence type="ECO:0000256" key="1">
    <source>
        <dbReference type="ARBA" id="ARBA00004370"/>
    </source>
</evidence>
<evidence type="ECO:0000313" key="6">
    <source>
        <dbReference type="EMBL" id="EDW57011.1"/>
    </source>
</evidence>
<dbReference type="GO" id="GO:0015574">
    <property type="term" value="F:trehalose transmembrane transporter activity"/>
    <property type="evidence" value="ECO:0007669"/>
    <property type="project" value="EnsemblMetazoa"/>
</dbReference>
<dbReference type="HOGENOM" id="CLU_2040535_0_0_1"/>
<reference evidence="6 7" key="1">
    <citation type="journal article" date="2007" name="Nature">
        <title>Evolution of genes and genomes on the Drosophila phylogeny.</title>
        <authorList>
            <consortium name="Drosophila 12 Genomes Consortium"/>
            <person name="Clark A.G."/>
            <person name="Eisen M.B."/>
            <person name="Smith D.R."/>
            <person name="Bergman C.M."/>
            <person name="Oliver B."/>
            <person name="Markow T.A."/>
            <person name="Kaufman T.C."/>
            <person name="Kellis M."/>
            <person name="Gelbart W."/>
            <person name="Iyer V.N."/>
            <person name="Pollard D.A."/>
            <person name="Sackton T.B."/>
            <person name="Larracuente A.M."/>
            <person name="Singh N.D."/>
            <person name="Abad J.P."/>
            <person name="Abt D.N."/>
            <person name="Adryan B."/>
            <person name="Aguade M."/>
            <person name="Akashi H."/>
            <person name="Anderson W.W."/>
            <person name="Aquadro C.F."/>
            <person name="Ardell D.H."/>
            <person name="Arguello R."/>
            <person name="Artieri C.G."/>
            <person name="Barbash D.A."/>
            <person name="Barker D."/>
            <person name="Barsanti P."/>
            <person name="Batterham P."/>
            <person name="Batzoglou S."/>
            <person name="Begun D."/>
            <person name="Bhutkar A."/>
            <person name="Blanco E."/>
            <person name="Bosak S.A."/>
            <person name="Bradley R.K."/>
            <person name="Brand A.D."/>
            <person name="Brent M.R."/>
            <person name="Brooks A.N."/>
            <person name="Brown R.H."/>
            <person name="Butlin R.K."/>
            <person name="Caggese C."/>
            <person name="Calvi B.R."/>
            <person name="Bernardo de Carvalho A."/>
            <person name="Caspi A."/>
            <person name="Castrezana S."/>
            <person name="Celniker S.E."/>
            <person name="Chang J.L."/>
            <person name="Chapple C."/>
            <person name="Chatterji S."/>
            <person name="Chinwalla A."/>
            <person name="Civetta A."/>
            <person name="Clifton S.W."/>
            <person name="Comeron J.M."/>
            <person name="Costello J.C."/>
            <person name="Coyne J.A."/>
            <person name="Daub J."/>
            <person name="David R.G."/>
            <person name="Delcher A.L."/>
            <person name="Delehaunty K."/>
            <person name="Do C.B."/>
            <person name="Ebling H."/>
            <person name="Edwards K."/>
            <person name="Eickbush T."/>
            <person name="Evans J.D."/>
            <person name="Filipski A."/>
            <person name="Findeiss S."/>
            <person name="Freyhult E."/>
            <person name="Fulton L."/>
            <person name="Fulton R."/>
            <person name="Garcia A.C."/>
            <person name="Gardiner A."/>
            <person name="Garfield D.A."/>
            <person name="Garvin B.E."/>
            <person name="Gibson G."/>
            <person name="Gilbert D."/>
            <person name="Gnerre S."/>
            <person name="Godfrey J."/>
            <person name="Good R."/>
            <person name="Gotea V."/>
            <person name="Gravely B."/>
            <person name="Greenberg A.J."/>
            <person name="Griffiths-Jones S."/>
            <person name="Gross S."/>
            <person name="Guigo R."/>
            <person name="Gustafson E.A."/>
            <person name="Haerty W."/>
            <person name="Hahn M.W."/>
            <person name="Halligan D.L."/>
            <person name="Halpern A.L."/>
            <person name="Halter G.M."/>
            <person name="Han M.V."/>
            <person name="Heger A."/>
            <person name="Hillier L."/>
            <person name="Hinrichs A.S."/>
            <person name="Holmes I."/>
            <person name="Hoskins R.A."/>
            <person name="Hubisz M.J."/>
            <person name="Hultmark D."/>
            <person name="Huntley M.A."/>
            <person name="Jaffe D.B."/>
            <person name="Jagadeeshan S."/>
            <person name="Jeck W.R."/>
            <person name="Johnson J."/>
            <person name="Jones C.D."/>
            <person name="Jordan W.C."/>
            <person name="Karpen G.H."/>
            <person name="Kataoka E."/>
            <person name="Keightley P.D."/>
            <person name="Kheradpour P."/>
            <person name="Kirkness E.F."/>
            <person name="Koerich L.B."/>
            <person name="Kristiansen K."/>
            <person name="Kudrna D."/>
            <person name="Kulathinal R.J."/>
            <person name="Kumar S."/>
            <person name="Kwok R."/>
            <person name="Lander E."/>
            <person name="Langley C.H."/>
            <person name="Lapoint R."/>
            <person name="Lazzaro B.P."/>
            <person name="Lee S.J."/>
            <person name="Levesque L."/>
            <person name="Li R."/>
            <person name="Lin C.F."/>
            <person name="Lin M.F."/>
            <person name="Lindblad-Toh K."/>
            <person name="Llopart A."/>
            <person name="Long M."/>
            <person name="Low L."/>
            <person name="Lozovsky E."/>
            <person name="Lu J."/>
            <person name="Luo M."/>
            <person name="Machado C.A."/>
            <person name="Makalowski W."/>
            <person name="Marzo M."/>
            <person name="Matsuda M."/>
            <person name="Matzkin L."/>
            <person name="McAllister B."/>
            <person name="McBride C.S."/>
            <person name="McKernan B."/>
            <person name="McKernan K."/>
            <person name="Mendez-Lago M."/>
            <person name="Minx P."/>
            <person name="Mollenhauer M.U."/>
            <person name="Montooth K."/>
            <person name="Mount S.M."/>
            <person name="Mu X."/>
            <person name="Myers E."/>
            <person name="Negre B."/>
            <person name="Newfeld S."/>
            <person name="Nielsen R."/>
            <person name="Noor M.A."/>
            <person name="O'Grady P."/>
            <person name="Pachter L."/>
            <person name="Papaceit M."/>
            <person name="Parisi M.J."/>
            <person name="Parisi M."/>
            <person name="Parts L."/>
            <person name="Pedersen J.S."/>
            <person name="Pesole G."/>
            <person name="Phillippy A.M."/>
            <person name="Ponting C.P."/>
            <person name="Pop M."/>
            <person name="Porcelli D."/>
            <person name="Powell J.R."/>
            <person name="Prohaska S."/>
            <person name="Pruitt K."/>
            <person name="Puig M."/>
            <person name="Quesneville H."/>
            <person name="Ram K.R."/>
            <person name="Rand D."/>
            <person name="Rasmussen M.D."/>
            <person name="Reed L.K."/>
            <person name="Reenan R."/>
            <person name="Reily A."/>
            <person name="Remington K.A."/>
            <person name="Rieger T.T."/>
            <person name="Ritchie M.G."/>
            <person name="Robin C."/>
            <person name="Rogers Y.H."/>
            <person name="Rohde C."/>
            <person name="Rozas J."/>
            <person name="Rubenfield M.J."/>
            <person name="Ruiz A."/>
            <person name="Russo S."/>
            <person name="Salzberg S.L."/>
            <person name="Sanchez-Gracia A."/>
            <person name="Saranga D.J."/>
            <person name="Sato H."/>
            <person name="Schaeffer S.W."/>
            <person name="Schatz M.C."/>
            <person name="Schlenke T."/>
            <person name="Schwartz R."/>
            <person name="Segarra C."/>
            <person name="Singh R.S."/>
            <person name="Sirot L."/>
            <person name="Sirota M."/>
            <person name="Sisneros N.B."/>
            <person name="Smith C.D."/>
            <person name="Smith T.F."/>
            <person name="Spieth J."/>
            <person name="Stage D.E."/>
            <person name="Stark A."/>
            <person name="Stephan W."/>
            <person name="Strausberg R.L."/>
            <person name="Strempel S."/>
            <person name="Sturgill D."/>
            <person name="Sutton G."/>
            <person name="Sutton G.G."/>
            <person name="Tao W."/>
            <person name="Teichmann S."/>
            <person name="Tobari Y.N."/>
            <person name="Tomimura Y."/>
            <person name="Tsolas J.M."/>
            <person name="Valente V.L."/>
            <person name="Venter E."/>
            <person name="Venter J.C."/>
            <person name="Vicario S."/>
            <person name="Vieira F.G."/>
            <person name="Vilella A.J."/>
            <person name="Villasante A."/>
            <person name="Walenz B."/>
            <person name="Wang J."/>
            <person name="Wasserman M."/>
            <person name="Watts T."/>
            <person name="Wilson D."/>
            <person name="Wilson R.K."/>
            <person name="Wing R.A."/>
            <person name="Wolfner M.F."/>
            <person name="Wong A."/>
            <person name="Wong G.K."/>
            <person name="Wu C.I."/>
            <person name="Wu G."/>
            <person name="Yamamoto D."/>
            <person name="Yang H.P."/>
            <person name="Yang S.P."/>
            <person name="Yorke J.A."/>
            <person name="Yoshida K."/>
            <person name="Zdobnov E."/>
            <person name="Zhang P."/>
            <person name="Zhang Y."/>
            <person name="Zimin A.V."/>
            <person name="Baldwin J."/>
            <person name="Abdouelleil A."/>
            <person name="Abdulkadir J."/>
            <person name="Abebe A."/>
            <person name="Abera B."/>
            <person name="Abreu J."/>
            <person name="Acer S.C."/>
            <person name="Aftuck L."/>
            <person name="Alexander A."/>
            <person name="An P."/>
            <person name="Anderson E."/>
            <person name="Anderson S."/>
            <person name="Arachi H."/>
            <person name="Azer M."/>
            <person name="Bachantsang P."/>
            <person name="Barry A."/>
            <person name="Bayul T."/>
            <person name="Berlin A."/>
            <person name="Bessette D."/>
            <person name="Bloom T."/>
            <person name="Blye J."/>
            <person name="Boguslavskiy L."/>
            <person name="Bonnet C."/>
            <person name="Boukhgalter B."/>
            <person name="Bourzgui I."/>
            <person name="Brown A."/>
            <person name="Cahill P."/>
            <person name="Channer S."/>
            <person name="Cheshatsang Y."/>
            <person name="Chuda L."/>
            <person name="Citroen M."/>
            <person name="Collymore A."/>
            <person name="Cooke P."/>
            <person name="Costello M."/>
            <person name="D'Aco K."/>
            <person name="Daza R."/>
            <person name="De Haan G."/>
            <person name="DeGray S."/>
            <person name="DeMaso C."/>
            <person name="Dhargay N."/>
            <person name="Dooley K."/>
            <person name="Dooley E."/>
            <person name="Doricent M."/>
            <person name="Dorje P."/>
            <person name="Dorjee K."/>
            <person name="Dupes A."/>
            <person name="Elong R."/>
            <person name="Falk J."/>
            <person name="Farina A."/>
            <person name="Faro S."/>
            <person name="Ferguson D."/>
            <person name="Fisher S."/>
            <person name="Foley C.D."/>
            <person name="Franke A."/>
            <person name="Friedrich D."/>
            <person name="Gadbois L."/>
            <person name="Gearin G."/>
            <person name="Gearin C.R."/>
            <person name="Giannoukos G."/>
            <person name="Goode T."/>
            <person name="Graham J."/>
            <person name="Grandbois E."/>
            <person name="Grewal S."/>
            <person name="Gyaltsen K."/>
            <person name="Hafez N."/>
            <person name="Hagos B."/>
            <person name="Hall J."/>
            <person name="Henson C."/>
            <person name="Hollinger A."/>
            <person name="Honan T."/>
            <person name="Huard M.D."/>
            <person name="Hughes L."/>
            <person name="Hurhula B."/>
            <person name="Husby M.E."/>
            <person name="Kamat A."/>
            <person name="Kanga B."/>
            <person name="Kashin S."/>
            <person name="Khazanovich D."/>
            <person name="Kisner P."/>
            <person name="Lance K."/>
            <person name="Lara M."/>
            <person name="Lee W."/>
            <person name="Lennon N."/>
            <person name="Letendre F."/>
            <person name="LeVine R."/>
            <person name="Lipovsky A."/>
            <person name="Liu X."/>
            <person name="Liu J."/>
            <person name="Liu S."/>
            <person name="Lokyitsang T."/>
            <person name="Lokyitsang Y."/>
            <person name="Lubonja R."/>
            <person name="Lui A."/>
            <person name="MacDonald P."/>
            <person name="Magnisalis V."/>
            <person name="Maru K."/>
            <person name="Matthews C."/>
            <person name="McCusker W."/>
            <person name="McDonough S."/>
            <person name="Mehta T."/>
            <person name="Meldrim J."/>
            <person name="Meneus L."/>
            <person name="Mihai O."/>
            <person name="Mihalev A."/>
            <person name="Mihova T."/>
            <person name="Mittelman R."/>
            <person name="Mlenga V."/>
            <person name="Montmayeur A."/>
            <person name="Mulrain L."/>
            <person name="Navidi A."/>
            <person name="Naylor J."/>
            <person name="Negash T."/>
            <person name="Nguyen T."/>
            <person name="Nguyen N."/>
            <person name="Nicol R."/>
            <person name="Norbu C."/>
            <person name="Norbu N."/>
            <person name="Novod N."/>
            <person name="O'Neill B."/>
            <person name="Osman S."/>
            <person name="Markiewicz E."/>
            <person name="Oyono O.L."/>
            <person name="Patti C."/>
            <person name="Phunkhang P."/>
            <person name="Pierre F."/>
            <person name="Priest M."/>
            <person name="Raghuraman S."/>
            <person name="Rege F."/>
            <person name="Reyes R."/>
            <person name="Rise C."/>
            <person name="Rogov P."/>
            <person name="Ross K."/>
            <person name="Ryan E."/>
            <person name="Settipalli S."/>
            <person name="Shea T."/>
            <person name="Sherpa N."/>
            <person name="Shi L."/>
            <person name="Shih D."/>
            <person name="Sparrow T."/>
            <person name="Spaulding J."/>
            <person name="Stalker J."/>
            <person name="Stange-Thomann N."/>
            <person name="Stavropoulos S."/>
            <person name="Stone C."/>
            <person name="Strader C."/>
            <person name="Tesfaye S."/>
            <person name="Thomson T."/>
            <person name="Thoulutsang Y."/>
            <person name="Thoulutsang D."/>
            <person name="Topham K."/>
            <person name="Topping I."/>
            <person name="Tsamla T."/>
            <person name="Vassiliev H."/>
            <person name="Vo A."/>
            <person name="Wangchuk T."/>
            <person name="Wangdi T."/>
            <person name="Weiand M."/>
            <person name="Wilkinson J."/>
            <person name="Wilson A."/>
            <person name="Yadav S."/>
            <person name="Young G."/>
            <person name="Yu Q."/>
            <person name="Zembek L."/>
            <person name="Zhong D."/>
            <person name="Zimmer A."/>
            <person name="Zwirko Z."/>
            <person name="Jaffe D.B."/>
            <person name="Alvarez P."/>
            <person name="Brockman W."/>
            <person name="Butler J."/>
            <person name="Chin C."/>
            <person name="Gnerre S."/>
            <person name="Grabherr M."/>
            <person name="Kleber M."/>
            <person name="Mauceli E."/>
            <person name="MacCallum I."/>
        </authorList>
    </citation>
    <scope>NUCLEOTIDE SEQUENCE [LARGE SCALE GENOMIC DNA]</scope>
    <source>
        <strain evidence="7">Rob3c / Tucson 14021-0248.25</strain>
    </source>
</reference>
<dbReference type="EMBL" id="CH480824">
    <property type="protein sequence ID" value="EDW57011.1"/>
    <property type="molecule type" value="Genomic_DNA"/>
</dbReference>
<dbReference type="Gene3D" id="1.20.1250.20">
    <property type="entry name" value="MFS general substrate transporter like domains"/>
    <property type="match status" value="1"/>
</dbReference>
<dbReference type="AlphaFoldDB" id="B4I8T6"/>
<proteinExistence type="predicted"/>
<evidence type="ECO:0000313" key="7">
    <source>
        <dbReference type="Proteomes" id="UP000001292"/>
    </source>
</evidence>
<dbReference type="Proteomes" id="UP000001292">
    <property type="component" value="Unassembled WGS sequence"/>
</dbReference>
<feature type="transmembrane region" description="Helical" evidence="5">
    <location>
        <begin position="12"/>
        <end position="34"/>
    </location>
</feature>
<dbReference type="GO" id="GO:0055056">
    <property type="term" value="F:D-glucose transmembrane transporter activity"/>
    <property type="evidence" value="ECO:0007669"/>
    <property type="project" value="EnsemblMetazoa"/>
</dbReference>
<accession>B4I8T6</accession>
<gene>
    <name evidence="6" type="primary">Dsec\GM15510</name>
    <name evidence="6" type="ORF">Dsec_GM15510</name>
</gene>
<comment type="subcellular location">
    <subcellularLocation>
        <location evidence="1">Membrane</location>
    </subcellularLocation>
</comment>
<evidence type="ECO:0000256" key="3">
    <source>
        <dbReference type="ARBA" id="ARBA00022989"/>
    </source>
</evidence>
<keyword evidence="3 5" id="KW-1133">Transmembrane helix</keyword>
<evidence type="ECO:0000256" key="4">
    <source>
        <dbReference type="ARBA" id="ARBA00023136"/>
    </source>
</evidence>
<evidence type="ECO:0000256" key="2">
    <source>
        <dbReference type="ARBA" id="ARBA00022692"/>
    </source>
</evidence>
<dbReference type="InterPro" id="IPR036259">
    <property type="entry name" value="MFS_trans_sf"/>
</dbReference>
<evidence type="ECO:0000256" key="5">
    <source>
        <dbReference type="SAM" id="Phobius"/>
    </source>
</evidence>
<feature type="transmembrane region" description="Helical" evidence="5">
    <location>
        <begin position="54"/>
        <end position="74"/>
    </location>
</feature>
<name>B4I8T6_DROSE</name>